<dbReference type="InterPro" id="IPR036465">
    <property type="entry name" value="vWFA_dom_sf"/>
</dbReference>
<dbReference type="Proteomes" id="UP000198287">
    <property type="component" value="Unassembled WGS sequence"/>
</dbReference>
<dbReference type="SUPFAM" id="SSF53300">
    <property type="entry name" value="vWA-like"/>
    <property type="match status" value="1"/>
</dbReference>
<dbReference type="PANTHER" id="PTHR24020:SF20">
    <property type="entry name" value="PH DOMAIN-CONTAINING PROTEIN"/>
    <property type="match status" value="1"/>
</dbReference>
<dbReference type="OMA" id="GCLQFSH"/>
<comment type="caution">
    <text evidence="4">The sequence shown here is derived from an EMBL/GenBank/DDBJ whole genome shotgun (WGS) entry which is preliminary data.</text>
</comment>
<dbReference type="OrthoDB" id="7780781at2759"/>
<dbReference type="PRINTS" id="PR00453">
    <property type="entry name" value="VWFADOMAIN"/>
</dbReference>
<dbReference type="SMART" id="SM00327">
    <property type="entry name" value="VWA"/>
    <property type="match status" value="1"/>
</dbReference>
<keyword evidence="4" id="KW-0176">Collagen</keyword>
<evidence type="ECO:0000259" key="3">
    <source>
        <dbReference type="PROSITE" id="PS50234"/>
    </source>
</evidence>
<feature type="compositionally biased region" description="Pro residues" evidence="1">
    <location>
        <begin position="489"/>
        <end position="521"/>
    </location>
</feature>
<evidence type="ECO:0000256" key="2">
    <source>
        <dbReference type="SAM" id="SignalP"/>
    </source>
</evidence>
<dbReference type="EMBL" id="LNIX01000004">
    <property type="protein sequence ID" value="OXA55390.1"/>
    <property type="molecule type" value="Genomic_DNA"/>
</dbReference>
<name>A0A226ED95_FOLCA</name>
<dbReference type="GO" id="GO:0005581">
    <property type="term" value="C:collagen trimer"/>
    <property type="evidence" value="ECO:0007669"/>
    <property type="project" value="UniProtKB-KW"/>
</dbReference>
<evidence type="ECO:0000313" key="5">
    <source>
        <dbReference type="Proteomes" id="UP000198287"/>
    </source>
</evidence>
<feature type="signal peptide" evidence="2">
    <location>
        <begin position="1"/>
        <end position="18"/>
    </location>
</feature>
<dbReference type="PANTHER" id="PTHR24020">
    <property type="entry name" value="COLLAGEN ALPHA"/>
    <property type="match status" value="1"/>
</dbReference>
<evidence type="ECO:0000256" key="1">
    <source>
        <dbReference type="SAM" id="MobiDB-lite"/>
    </source>
</evidence>
<feature type="domain" description="VWFA" evidence="3">
    <location>
        <begin position="185"/>
        <end position="354"/>
    </location>
</feature>
<feature type="compositionally biased region" description="Low complexity" evidence="1">
    <location>
        <begin position="522"/>
        <end position="538"/>
    </location>
</feature>
<dbReference type="PROSITE" id="PS50234">
    <property type="entry name" value="VWFA"/>
    <property type="match status" value="1"/>
</dbReference>
<reference evidence="4 5" key="1">
    <citation type="submission" date="2015-12" db="EMBL/GenBank/DDBJ databases">
        <title>The genome of Folsomia candida.</title>
        <authorList>
            <person name="Faddeeva A."/>
            <person name="Derks M.F."/>
            <person name="Anvar Y."/>
            <person name="Smit S."/>
            <person name="Van Straalen N."/>
            <person name="Roelofs D."/>
        </authorList>
    </citation>
    <scope>NUCLEOTIDE SEQUENCE [LARGE SCALE GENOMIC DNA]</scope>
    <source>
        <strain evidence="4 5">VU population</strain>
        <tissue evidence="4">Whole body</tissue>
    </source>
</reference>
<gene>
    <name evidence="4" type="ORF">Fcan01_09487</name>
</gene>
<organism evidence="4 5">
    <name type="scientific">Folsomia candida</name>
    <name type="common">Springtail</name>
    <dbReference type="NCBI Taxonomy" id="158441"/>
    <lineage>
        <taxon>Eukaryota</taxon>
        <taxon>Metazoa</taxon>
        <taxon>Ecdysozoa</taxon>
        <taxon>Arthropoda</taxon>
        <taxon>Hexapoda</taxon>
        <taxon>Collembola</taxon>
        <taxon>Entomobryomorpha</taxon>
        <taxon>Isotomoidea</taxon>
        <taxon>Isotomidae</taxon>
        <taxon>Proisotominae</taxon>
        <taxon>Folsomia</taxon>
    </lineage>
</organism>
<keyword evidence="2" id="KW-0732">Signal</keyword>
<feature type="compositionally biased region" description="Low complexity" evidence="1">
    <location>
        <begin position="478"/>
        <end position="488"/>
    </location>
</feature>
<dbReference type="Gene3D" id="3.40.50.410">
    <property type="entry name" value="von Willebrand factor, type A domain"/>
    <property type="match status" value="1"/>
</dbReference>
<dbReference type="InterPro" id="IPR002035">
    <property type="entry name" value="VWF_A"/>
</dbReference>
<keyword evidence="5" id="KW-1185">Reference proteome</keyword>
<evidence type="ECO:0000313" key="4">
    <source>
        <dbReference type="EMBL" id="OXA55390.1"/>
    </source>
</evidence>
<proteinExistence type="predicted"/>
<feature type="region of interest" description="Disordered" evidence="1">
    <location>
        <begin position="472"/>
        <end position="538"/>
    </location>
</feature>
<sequence length="557" mass="61165">MILPSLFIFLVATTLVQSVDETLEEKTKGADVADAVIRRIVRTGIFPDDQNLFRRIAFTETRFGEDPKTYRDGYLGGIWQVDEAYFNRTKNVTFPENIYDEIQTRWGINWRTSVTWNDLLKPFYSGLAARLFIQQLVNENKPIPGTVAAQAQYWVSNYRPTQTVEVFIREVRALESDFVCEGMMDICIVLDGSNSIGVADFEKAKGFVADLVKTFSMDTSRVAFITYADIAYEIFDFQHSLTNEQMDAVIKNASYPNANTNTPAGLLMGVDFYNAIGTRGGVPQVITTFTDGLYNRGNLPEALMAVRARGLVSFSVGIGSDIDYPELLQIALLDPKRVFMVNDYDALAEFFYHMNSATCEVPQQPALGTNQTGRLNPEERRYFQYSFPAINIGLSINIRSTGQGVLTGWFSYSEPTPNSAVNDGVIQPGSISIPPPPPRARQEGEEAVVYLTLENGPGENLGEYVILAEEGSQVTDEPTTAPTTTTPPTTAPPTTTPPTTAPPTTTPPTTAPPTTTPPTTAPPTTTEPTTTTAGSSYSSPISVPIIMTLAIIFFAFQ</sequence>
<dbReference type="InterPro" id="IPR050525">
    <property type="entry name" value="ECM_Assembly_Org"/>
</dbReference>
<dbReference type="Pfam" id="PF00092">
    <property type="entry name" value="VWA"/>
    <property type="match status" value="1"/>
</dbReference>
<feature type="chain" id="PRO_5012601391" evidence="2">
    <location>
        <begin position="19"/>
        <end position="557"/>
    </location>
</feature>
<accession>A0A226ED95</accession>
<dbReference type="AlphaFoldDB" id="A0A226ED95"/>
<protein>
    <submittedName>
        <fullName evidence="4">Collagen alpha-1(XIV) chain</fullName>
    </submittedName>
</protein>
<dbReference type="CDD" id="cd01450">
    <property type="entry name" value="vWFA_subfamily_ECM"/>
    <property type="match status" value="1"/>
</dbReference>